<dbReference type="EMBL" id="FQWD01000001">
    <property type="protein sequence ID" value="SHF87786.1"/>
    <property type="molecule type" value="Genomic_DNA"/>
</dbReference>
<dbReference type="Proteomes" id="UP000184520">
    <property type="component" value="Unassembled WGS sequence"/>
</dbReference>
<keyword evidence="3" id="KW-1185">Reference proteome</keyword>
<sequence>MVLSDAGKGILLCLLMSFYQQAQANETPNNTCGFSEAAWALASLIIEDEAQQRAQIQCHPLLAQAAEDKARIMADYGMVRHNLG</sequence>
<dbReference type="OrthoDB" id="6335153at2"/>
<feature type="chain" id="PRO_5013132903" evidence="1">
    <location>
        <begin position="25"/>
        <end position="84"/>
    </location>
</feature>
<organism evidence="2 3">
    <name type="scientific">Marisediminitalea aggregata</name>
    <dbReference type="NCBI Taxonomy" id="634436"/>
    <lineage>
        <taxon>Bacteria</taxon>
        <taxon>Pseudomonadati</taxon>
        <taxon>Pseudomonadota</taxon>
        <taxon>Gammaproteobacteria</taxon>
        <taxon>Alteromonadales</taxon>
        <taxon>Alteromonadaceae</taxon>
        <taxon>Marisediminitalea</taxon>
    </lineage>
</organism>
<reference evidence="3" key="1">
    <citation type="submission" date="2016-11" db="EMBL/GenBank/DDBJ databases">
        <authorList>
            <person name="Varghese N."/>
            <person name="Submissions S."/>
        </authorList>
    </citation>
    <scope>NUCLEOTIDE SEQUENCE [LARGE SCALE GENOMIC DNA]</scope>
    <source>
        <strain evidence="3">CGMCC 1.8995</strain>
    </source>
</reference>
<proteinExistence type="predicted"/>
<evidence type="ECO:0000313" key="2">
    <source>
        <dbReference type="EMBL" id="SHF87786.1"/>
    </source>
</evidence>
<feature type="signal peptide" evidence="1">
    <location>
        <begin position="1"/>
        <end position="24"/>
    </location>
</feature>
<evidence type="ECO:0000256" key="1">
    <source>
        <dbReference type="SAM" id="SignalP"/>
    </source>
</evidence>
<dbReference type="STRING" id="634436.SAMN05216361_0724"/>
<protein>
    <submittedName>
        <fullName evidence="2">Uncharacterized protein</fullName>
    </submittedName>
</protein>
<gene>
    <name evidence="2" type="ORF">SAMN05216361_0724</name>
</gene>
<name>A0A1M5F8I1_9ALTE</name>
<evidence type="ECO:0000313" key="3">
    <source>
        <dbReference type="Proteomes" id="UP000184520"/>
    </source>
</evidence>
<keyword evidence="1" id="KW-0732">Signal</keyword>
<dbReference type="RefSeq" id="WP_073317874.1">
    <property type="nucleotide sequence ID" value="NZ_FQWD01000001.1"/>
</dbReference>
<accession>A0A1M5F8I1</accession>
<dbReference type="AlphaFoldDB" id="A0A1M5F8I1"/>